<dbReference type="InterPro" id="IPR000209">
    <property type="entry name" value="Peptidase_S8/S53_dom"/>
</dbReference>
<comment type="similarity">
    <text evidence="1 7">Belongs to the peptidase S8 family.</text>
</comment>
<organism evidence="11 12">
    <name type="scientific">Brassica cretica</name>
    <name type="common">Mustard</name>
    <dbReference type="NCBI Taxonomy" id="69181"/>
    <lineage>
        <taxon>Eukaryota</taxon>
        <taxon>Viridiplantae</taxon>
        <taxon>Streptophyta</taxon>
        <taxon>Embryophyta</taxon>
        <taxon>Tracheophyta</taxon>
        <taxon>Spermatophyta</taxon>
        <taxon>Magnoliopsida</taxon>
        <taxon>eudicotyledons</taxon>
        <taxon>Gunneridae</taxon>
        <taxon>Pentapetalae</taxon>
        <taxon>rosids</taxon>
        <taxon>malvids</taxon>
        <taxon>Brassicales</taxon>
        <taxon>Brassicaceae</taxon>
        <taxon>Brassiceae</taxon>
        <taxon>Brassica</taxon>
    </lineage>
</organism>
<dbReference type="AlphaFoldDB" id="A0A8S9N2W1"/>
<evidence type="ECO:0000259" key="9">
    <source>
        <dbReference type="Pfam" id="PF02225"/>
    </source>
</evidence>
<feature type="domain" description="PA" evidence="9">
    <location>
        <begin position="145"/>
        <end position="231"/>
    </location>
</feature>
<dbReference type="FunFam" id="2.60.40.2310:FF:000001">
    <property type="entry name" value="Subtilisin-like protease SBT1.5"/>
    <property type="match status" value="1"/>
</dbReference>
<evidence type="ECO:0000256" key="1">
    <source>
        <dbReference type="ARBA" id="ARBA00011073"/>
    </source>
</evidence>
<dbReference type="InterPro" id="IPR041469">
    <property type="entry name" value="Subtilisin-like_FN3"/>
</dbReference>
<dbReference type="SUPFAM" id="SSF52743">
    <property type="entry name" value="Subtilisin-like"/>
    <property type="match status" value="1"/>
</dbReference>
<evidence type="ECO:0000256" key="3">
    <source>
        <dbReference type="ARBA" id="ARBA00022729"/>
    </source>
</evidence>
<sequence length="542" mass="56170">MSGYASGIAKGIAPKARIAAYKVCWKDSGCLDSDILAAFDAAVVDGVDVISISIGGGDGITSPYYLDPIAIGSYGAASKGIFVSSSAGNEGPNGMSVTNLAPWVTTVGAGTIDRNFPADAILGDGHRLGGVSLYAGVPLKGRMFPVVYPGNAGMSSASLCMENSLDPKHVRGKIVICDRGSSPRVAKGLVVKKAGGVGMILANGASNGEGLVGDAHLIPACAVGSNEGDRIKAYASSHPNPVASIDFRGTITGIKPAPVIASFSGRGPNGLNPEILKPDLIAPGVNILAAWTDAVGPTGLASDPRKTEFNILSGTSMACPHVSGAAALLKSAHPNWSPAAIRSAMMTTTNLVDNSNRSLIDESTGKSGTPYDFGSGHLNLGRAMDPGLVYDITNDDYVTFLCSIGYGPKTIQVITRTPVRCPTKRKPSPGNLNYPSITAMFPTSRRGTLSKTIIRTATNVGQPEAVYRARIESPRGVTITVKPPRLVFSSAVKRRSYAVTVTVDTRNVVLGETGAAFGFVTWFDGGKHVVRSPVVVTQLDVL</sequence>
<evidence type="ECO:0000256" key="2">
    <source>
        <dbReference type="ARBA" id="ARBA00022670"/>
    </source>
</evidence>
<dbReference type="Gene3D" id="2.60.40.2310">
    <property type="match status" value="1"/>
</dbReference>
<dbReference type="Pfam" id="PF17766">
    <property type="entry name" value="fn3_6"/>
    <property type="match status" value="1"/>
</dbReference>
<evidence type="ECO:0000313" key="12">
    <source>
        <dbReference type="Proteomes" id="UP000712600"/>
    </source>
</evidence>
<dbReference type="GO" id="GO:0004252">
    <property type="term" value="F:serine-type endopeptidase activity"/>
    <property type="evidence" value="ECO:0007669"/>
    <property type="project" value="InterPro"/>
</dbReference>
<protein>
    <recommendedName>
        <fullName evidence="13">Subtilisin-like protease</fullName>
    </recommendedName>
</protein>
<evidence type="ECO:0000256" key="6">
    <source>
        <dbReference type="ARBA" id="ARBA00023180"/>
    </source>
</evidence>
<dbReference type="EMBL" id="QGKX02002183">
    <property type="protein sequence ID" value="KAF3488168.1"/>
    <property type="molecule type" value="Genomic_DNA"/>
</dbReference>
<dbReference type="PANTHER" id="PTHR10795">
    <property type="entry name" value="PROPROTEIN CONVERTASE SUBTILISIN/KEXIN"/>
    <property type="match status" value="1"/>
</dbReference>
<reference evidence="11" key="1">
    <citation type="submission" date="2019-12" db="EMBL/GenBank/DDBJ databases">
        <title>Genome sequencing and annotation of Brassica cretica.</title>
        <authorList>
            <person name="Studholme D.J."/>
            <person name="Sarris P."/>
        </authorList>
    </citation>
    <scope>NUCLEOTIDE SEQUENCE</scope>
    <source>
        <strain evidence="11">PFS-109/04</strain>
        <tissue evidence="11">Leaf</tissue>
    </source>
</reference>
<evidence type="ECO:0000256" key="4">
    <source>
        <dbReference type="ARBA" id="ARBA00022801"/>
    </source>
</evidence>
<comment type="caution">
    <text evidence="7">Lacks conserved residue(s) required for the propagation of feature annotation.</text>
</comment>
<evidence type="ECO:0000259" key="8">
    <source>
        <dbReference type="Pfam" id="PF00082"/>
    </source>
</evidence>
<evidence type="ECO:0000259" key="10">
    <source>
        <dbReference type="Pfam" id="PF17766"/>
    </source>
</evidence>
<proteinExistence type="inferred from homology"/>
<dbReference type="Pfam" id="PF00082">
    <property type="entry name" value="Peptidase_S8"/>
    <property type="match status" value="1"/>
</dbReference>
<dbReference type="InterPro" id="IPR045051">
    <property type="entry name" value="SBT"/>
</dbReference>
<dbReference type="PROSITE" id="PS51892">
    <property type="entry name" value="SUBTILASE"/>
    <property type="match status" value="1"/>
</dbReference>
<dbReference type="InterPro" id="IPR036852">
    <property type="entry name" value="Peptidase_S8/S53_dom_sf"/>
</dbReference>
<dbReference type="CDD" id="cd02120">
    <property type="entry name" value="PA_subtilisin_like"/>
    <property type="match status" value="1"/>
</dbReference>
<comment type="caution">
    <text evidence="11">The sequence shown here is derived from an EMBL/GenBank/DDBJ whole genome shotgun (WGS) entry which is preliminary data.</text>
</comment>
<dbReference type="Gene3D" id="3.50.30.30">
    <property type="match status" value="1"/>
</dbReference>
<dbReference type="Gene3D" id="3.40.50.200">
    <property type="entry name" value="Peptidase S8/S53 domain"/>
    <property type="match status" value="1"/>
</dbReference>
<accession>A0A8S9N2W1</accession>
<evidence type="ECO:0000256" key="5">
    <source>
        <dbReference type="ARBA" id="ARBA00022825"/>
    </source>
</evidence>
<keyword evidence="2" id="KW-0645">Protease</keyword>
<dbReference type="InterPro" id="IPR003137">
    <property type="entry name" value="PA_domain"/>
</dbReference>
<keyword evidence="6" id="KW-0325">Glycoprotein</keyword>
<name>A0A8S9N2W1_BRACR</name>
<dbReference type="InterPro" id="IPR046450">
    <property type="entry name" value="PA_dom_sf"/>
</dbReference>
<evidence type="ECO:0000256" key="7">
    <source>
        <dbReference type="PROSITE-ProRule" id="PRU01240"/>
    </source>
</evidence>
<evidence type="ECO:0008006" key="13">
    <source>
        <dbReference type="Google" id="ProtNLM"/>
    </source>
</evidence>
<keyword evidence="4" id="KW-0378">Hydrolase</keyword>
<dbReference type="Pfam" id="PF02225">
    <property type="entry name" value="PA"/>
    <property type="match status" value="1"/>
</dbReference>
<gene>
    <name evidence="11" type="ORF">F2Q69_00057910</name>
</gene>
<keyword evidence="3" id="KW-0732">Signal</keyword>
<dbReference type="PROSITE" id="PS00138">
    <property type="entry name" value="SUBTILASE_SER"/>
    <property type="match status" value="1"/>
</dbReference>
<keyword evidence="5" id="KW-0720">Serine protease</keyword>
<dbReference type="SUPFAM" id="SSF52025">
    <property type="entry name" value="PA domain"/>
    <property type="match status" value="1"/>
</dbReference>
<feature type="domain" description="Subtilisin-like protease fibronectin type-III" evidence="10">
    <location>
        <begin position="431"/>
        <end position="536"/>
    </location>
</feature>
<dbReference type="GO" id="GO:0006508">
    <property type="term" value="P:proteolysis"/>
    <property type="evidence" value="ECO:0007669"/>
    <property type="project" value="UniProtKB-KW"/>
</dbReference>
<dbReference type="FunFam" id="3.50.30.30:FF:000005">
    <property type="entry name" value="subtilisin-like protease SBT1.5"/>
    <property type="match status" value="1"/>
</dbReference>
<feature type="domain" description="Peptidase S8/S53" evidence="8">
    <location>
        <begin position="8"/>
        <end position="357"/>
    </location>
</feature>
<dbReference type="Proteomes" id="UP000712600">
    <property type="component" value="Unassembled WGS sequence"/>
</dbReference>
<dbReference type="InterPro" id="IPR023828">
    <property type="entry name" value="Peptidase_S8_Ser-AS"/>
</dbReference>
<evidence type="ECO:0000313" key="11">
    <source>
        <dbReference type="EMBL" id="KAF3488168.1"/>
    </source>
</evidence>